<feature type="domain" description="Rieske" evidence="12">
    <location>
        <begin position="227"/>
        <end position="322"/>
    </location>
</feature>
<accession>A0A1F7UA83</accession>
<keyword evidence="3" id="KW-0001">2Fe-2S</keyword>
<dbReference type="AlphaFoldDB" id="A0A1F7UA83"/>
<comment type="similarity">
    <text evidence="10">Belongs to the bacterial ring-hydroxylating dioxygenase ferredoxin component family.</text>
</comment>
<dbReference type="Proteomes" id="UP000177088">
    <property type="component" value="Unassembled WGS sequence"/>
</dbReference>
<feature type="transmembrane region" description="Helical" evidence="11">
    <location>
        <begin position="16"/>
        <end position="36"/>
    </location>
</feature>
<sequence length="452" mass="49985">MNWPSKYFRLTPRQTALAAVAATAVVPLYLIVRYLLVPLGPQPSLRTFAGNYFQVPGAVAIHLLWLQIIIGMNQRRLIPLFPKIFRVHRFIGIAALIAALLHPLLLLVALGPAKYLTFAFVPQQLVPYVIAAEAAVLLLLLTVISALLQHRPFFAKRWRALHLLNYLVFFLIWWHGWGIGLPSRVPLAAALWIFYGLTAYTAIILRYGPAKPPLVQATTTPLAPTGLKVCAVSEVTEGKPFCAQVSGQKLAIFRIGPSFYALDNLCTHQGGPICEGPTQDGRVTCPWHGSEFDVKTGQVINGPAKLGPRTYPLEVRGQYIYLKKGVALRPATAKPTPATLIPDAPFDPAQPFSHRPFLDDIVDRLKFPFKLYGVIGAVLIGQSADEVDFHLGPIHLTRQDIGHLEKLVQSLSAQWHTDVSYCIYHTSQFPDDLILNIRGPKAPDNTAADIKF</sequence>
<organism evidence="13 14">
    <name type="scientific">Candidatus Uhrbacteria bacterium RIFCSPHIGHO2_02_FULL_60_10</name>
    <dbReference type="NCBI Taxonomy" id="1802392"/>
    <lineage>
        <taxon>Bacteria</taxon>
        <taxon>Candidatus Uhriibacteriota</taxon>
    </lineage>
</organism>
<dbReference type="GO" id="GO:0051537">
    <property type="term" value="F:2 iron, 2 sulfur cluster binding"/>
    <property type="evidence" value="ECO:0007669"/>
    <property type="project" value="UniProtKB-KW"/>
</dbReference>
<feature type="transmembrane region" description="Helical" evidence="11">
    <location>
        <begin position="125"/>
        <end position="148"/>
    </location>
</feature>
<evidence type="ECO:0000313" key="14">
    <source>
        <dbReference type="Proteomes" id="UP000177088"/>
    </source>
</evidence>
<dbReference type="GO" id="GO:0016020">
    <property type="term" value="C:membrane"/>
    <property type="evidence" value="ECO:0007669"/>
    <property type="project" value="UniProtKB-SubCell"/>
</dbReference>
<dbReference type="Pfam" id="PF00355">
    <property type="entry name" value="Rieske"/>
    <property type="match status" value="1"/>
</dbReference>
<keyword evidence="6" id="KW-0408">Iron</keyword>
<evidence type="ECO:0000256" key="6">
    <source>
        <dbReference type="ARBA" id="ARBA00023004"/>
    </source>
</evidence>
<comment type="cofactor">
    <cofactor evidence="9">
        <name>[2Fe-2S] cluster</name>
        <dbReference type="ChEBI" id="CHEBI:190135"/>
    </cofactor>
</comment>
<comment type="caution">
    <text evidence="13">The sequence shown here is derived from an EMBL/GenBank/DDBJ whole genome shotgun (WGS) entry which is preliminary data.</text>
</comment>
<feature type="transmembrane region" description="Helical" evidence="11">
    <location>
        <begin position="90"/>
        <end position="113"/>
    </location>
</feature>
<dbReference type="InterPro" id="IPR013130">
    <property type="entry name" value="Fe3_Rdtase_TM_dom"/>
</dbReference>
<proteinExistence type="inferred from homology"/>
<keyword evidence="5 11" id="KW-1133">Transmembrane helix</keyword>
<feature type="transmembrane region" description="Helical" evidence="11">
    <location>
        <begin position="48"/>
        <end position="70"/>
    </location>
</feature>
<evidence type="ECO:0000256" key="5">
    <source>
        <dbReference type="ARBA" id="ARBA00022989"/>
    </source>
</evidence>
<keyword evidence="2 11" id="KW-0812">Transmembrane</keyword>
<keyword evidence="7" id="KW-0411">Iron-sulfur</keyword>
<evidence type="ECO:0000256" key="11">
    <source>
        <dbReference type="SAM" id="Phobius"/>
    </source>
</evidence>
<evidence type="ECO:0000259" key="12">
    <source>
        <dbReference type="PROSITE" id="PS51296"/>
    </source>
</evidence>
<comment type="subcellular location">
    <subcellularLocation>
        <location evidence="1">Membrane</location>
        <topology evidence="1">Multi-pass membrane protein</topology>
    </subcellularLocation>
</comment>
<evidence type="ECO:0000256" key="3">
    <source>
        <dbReference type="ARBA" id="ARBA00022714"/>
    </source>
</evidence>
<dbReference type="GO" id="GO:0046872">
    <property type="term" value="F:metal ion binding"/>
    <property type="evidence" value="ECO:0007669"/>
    <property type="project" value="UniProtKB-KW"/>
</dbReference>
<dbReference type="Gene3D" id="2.102.10.10">
    <property type="entry name" value="Rieske [2Fe-2S] iron-sulphur domain"/>
    <property type="match status" value="1"/>
</dbReference>
<evidence type="ECO:0000256" key="7">
    <source>
        <dbReference type="ARBA" id="ARBA00023014"/>
    </source>
</evidence>
<evidence type="ECO:0000256" key="8">
    <source>
        <dbReference type="ARBA" id="ARBA00023136"/>
    </source>
</evidence>
<feature type="transmembrane region" description="Helical" evidence="11">
    <location>
        <begin position="185"/>
        <end position="205"/>
    </location>
</feature>
<name>A0A1F7UA83_9BACT</name>
<dbReference type="EMBL" id="MGEA01000011">
    <property type="protein sequence ID" value="OGL74644.1"/>
    <property type="molecule type" value="Genomic_DNA"/>
</dbReference>
<feature type="transmembrane region" description="Helical" evidence="11">
    <location>
        <begin position="160"/>
        <end position="179"/>
    </location>
</feature>
<dbReference type="CDD" id="cd03467">
    <property type="entry name" value="Rieske"/>
    <property type="match status" value="1"/>
</dbReference>
<dbReference type="InterPro" id="IPR036922">
    <property type="entry name" value="Rieske_2Fe-2S_sf"/>
</dbReference>
<dbReference type="PANTHER" id="PTHR21496">
    <property type="entry name" value="FERREDOXIN-RELATED"/>
    <property type="match status" value="1"/>
</dbReference>
<dbReference type="SUPFAM" id="SSF50022">
    <property type="entry name" value="ISP domain"/>
    <property type="match status" value="1"/>
</dbReference>
<evidence type="ECO:0000256" key="4">
    <source>
        <dbReference type="ARBA" id="ARBA00022723"/>
    </source>
</evidence>
<dbReference type="Pfam" id="PF01794">
    <property type="entry name" value="Ferric_reduct"/>
    <property type="match status" value="1"/>
</dbReference>
<evidence type="ECO:0000313" key="13">
    <source>
        <dbReference type="EMBL" id="OGL74644.1"/>
    </source>
</evidence>
<gene>
    <name evidence="13" type="ORF">A3C96_04300</name>
</gene>
<evidence type="ECO:0000256" key="1">
    <source>
        <dbReference type="ARBA" id="ARBA00004141"/>
    </source>
</evidence>
<dbReference type="PANTHER" id="PTHR21496:SF0">
    <property type="entry name" value="RIESKE DOMAIN-CONTAINING PROTEIN"/>
    <property type="match status" value="1"/>
</dbReference>
<evidence type="ECO:0000256" key="10">
    <source>
        <dbReference type="ARBA" id="ARBA00038001"/>
    </source>
</evidence>
<dbReference type="InterPro" id="IPR017941">
    <property type="entry name" value="Rieske_2Fe-2S"/>
</dbReference>
<dbReference type="PROSITE" id="PS51296">
    <property type="entry name" value="RIESKE"/>
    <property type="match status" value="1"/>
</dbReference>
<keyword evidence="8 11" id="KW-0472">Membrane</keyword>
<evidence type="ECO:0000256" key="2">
    <source>
        <dbReference type="ARBA" id="ARBA00022692"/>
    </source>
</evidence>
<reference evidence="13 14" key="1">
    <citation type="journal article" date="2016" name="Nat. Commun.">
        <title>Thousands of microbial genomes shed light on interconnected biogeochemical processes in an aquifer system.</title>
        <authorList>
            <person name="Anantharaman K."/>
            <person name="Brown C.T."/>
            <person name="Hug L.A."/>
            <person name="Sharon I."/>
            <person name="Castelle C.J."/>
            <person name="Probst A.J."/>
            <person name="Thomas B.C."/>
            <person name="Singh A."/>
            <person name="Wilkins M.J."/>
            <person name="Karaoz U."/>
            <person name="Brodie E.L."/>
            <person name="Williams K.H."/>
            <person name="Hubbard S.S."/>
            <person name="Banfield J.F."/>
        </authorList>
    </citation>
    <scope>NUCLEOTIDE SEQUENCE [LARGE SCALE GENOMIC DNA]</scope>
</reference>
<evidence type="ECO:0000256" key="9">
    <source>
        <dbReference type="ARBA" id="ARBA00034078"/>
    </source>
</evidence>
<keyword evidence="4" id="KW-0479">Metal-binding</keyword>
<protein>
    <recommendedName>
        <fullName evidence="12">Rieske domain-containing protein</fullName>
    </recommendedName>
</protein>